<dbReference type="AlphaFoldDB" id="A0A554LKJ1"/>
<dbReference type="InterPro" id="IPR002136">
    <property type="entry name" value="Ribosomal_uL4"/>
</dbReference>
<comment type="function">
    <text evidence="5">Forms part of the polypeptide exit tunnel.</text>
</comment>
<comment type="similarity">
    <text evidence="1 5">Belongs to the universal ribosomal protein uL4 family.</text>
</comment>
<comment type="caution">
    <text evidence="7">The sequence shown here is derived from an EMBL/GenBank/DDBJ whole genome shotgun (WGS) entry which is preliminary data.</text>
</comment>
<protein>
    <recommendedName>
        <fullName evidence="4 5">Large ribosomal subunit protein uL4</fullName>
    </recommendedName>
</protein>
<evidence type="ECO:0000256" key="5">
    <source>
        <dbReference type="HAMAP-Rule" id="MF_01328"/>
    </source>
</evidence>
<evidence type="ECO:0000256" key="6">
    <source>
        <dbReference type="SAM" id="MobiDB-lite"/>
    </source>
</evidence>
<dbReference type="HAMAP" id="MF_01328_B">
    <property type="entry name" value="Ribosomal_uL4_B"/>
    <property type="match status" value="1"/>
</dbReference>
<dbReference type="PANTHER" id="PTHR10746">
    <property type="entry name" value="50S RIBOSOMAL PROTEIN L4"/>
    <property type="match status" value="1"/>
</dbReference>
<evidence type="ECO:0000256" key="1">
    <source>
        <dbReference type="ARBA" id="ARBA00010528"/>
    </source>
</evidence>
<dbReference type="GO" id="GO:1990904">
    <property type="term" value="C:ribonucleoprotein complex"/>
    <property type="evidence" value="ECO:0007669"/>
    <property type="project" value="UniProtKB-KW"/>
</dbReference>
<dbReference type="NCBIfam" id="TIGR03953">
    <property type="entry name" value="rplD_bact"/>
    <property type="match status" value="1"/>
</dbReference>
<accession>A0A554LKJ1</accession>
<dbReference type="EMBL" id="VMGK01000002">
    <property type="protein sequence ID" value="TSC93396.1"/>
    <property type="molecule type" value="Genomic_DNA"/>
</dbReference>
<dbReference type="GO" id="GO:0005840">
    <property type="term" value="C:ribosome"/>
    <property type="evidence" value="ECO:0007669"/>
    <property type="project" value="UniProtKB-KW"/>
</dbReference>
<name>A0A554LKJ1_9BACT</name>
<comment type="subunit">
    <text evidence="5">Part of the 50S ribosomal subunit.</text>
</comment>
<dbReference type="Proteomes" id="UP000315689">
    <property type="component" value="Unassembled WGS sequence"/>
</dbReference>
<keyword evidence="3 5" id="KW-0687">Ribonucleoprotein</keyword>
<dbReference type="Pfam" id="PF00573">
    <property type="entry name" value="Ribosomal_L4"/>
    <property type="match status" value="1"/>
</dbReference>
<proteinExistence type="inferred from homology"/>
<evidence type="ECO:0000256" key="3">
    <source>
        <dbReference type="ARBA" id="ARBA00023274"/>
    </source>
</evidence>
<dbReference type="PANTHER" id="PTHR10746:SF6">
    <property type="entry name" value="LARGE RIBOSOMAL SUBUNIT PROTEIN UL4M"/>
    <property type="match status" value="1"/>
</dbReference>
<comment type="function">
    <text evidence="5">One of the primary rRNA binding proteins, this protein initially binds near the 5'-end of the 23S rRNA. It is important during the early stages of 50S assembly. It makes multiple contacts with different domains of the 23S rRNA in the assembled 50S subunit and ribosome.</text>
</comment>
<dbReference type="GO" id="GO:0019843">
    <property type="term" value="F:rRNA binding"/>
    <property type="evidence" value="ECO:0007669"/>
    <property type="project" value="UniProtKB-UniRule"/>
</dbReference>
<evidence type="ECO:0000256" key="2">
    <source>
        <dbReference type="ARBA" id="ARBA00022980"/>
    </source>
</evidence>
<reference evidence="7 8" key="1">
    <citation type="submission" date="2017-07" db="EMBL/GenBank/DDBJ databases">
        <title>Mechanisms for carbon and nitrogen cycling indicate functional differentiation within the Candidate Phyla Radiation.</title>
        <authorList>
            <person name="Danczak R.E."/>
            <person name="Johnston M.D."/>
            <person name="Kenah C."/>
            <person name="Slattery M."/>
            <person name="Wrighton K.C."/>
            <person name="Wilkins M.J."/>
        </authorList>
    </citation>
    <scope>NUCLEOTIDE SEQUENCE [LARGE SCALE GENOMIC DNA]</scope>
    <source>
        <strain evidence="7">Licking1014_7</strain>
    </source>
</reference>
<keyword evidence="5" id="KW-0699">rRNA-binding</keyword>
<dbReference type="GO" id="GO:0003735">
    <property type="term" value="F:structural constituent of ribosome"/>
    <property type="evidence" value="ECO:0007669"/>
    <property type="project" value="InterPro"/>
</dbReference>
<feature type="region of interest" description="Disordered" evidence="6">
    <location>
        <begin position="42"/>
        <end position="74"/>
    </location>
</feature>
<dbReference type="GO" id="GO:0006412">
    <property type="term" value="P:translation"/>
    <property type="evidence" value="ECO:0007669"/>
    <property type="project" value="UniProtKB-UniRule"/>
</dbReference>
<keyword evidence="5" id="KW-0694">RNA-binding</keyword>
<evidence type="ECO:0000313" key="8">
    <source>
        <dbReference type="Proteomes" id="UP000315689"/>
    </source>
</evidence>
<evidence type="ECO:0000256" key="4">
    <source>
        <dbReference type="ARBA" id="ARBA00035244"/>
    </source>
</evidence>
<dbReference type="InterPro" id="IPR023574">
    <property type="entry name" value="Ribosomal_uL4_dom_sf"/>
</dbReference>
<evidence type="ECO:0000313" key="7">
    <source>
        <dbReference type="EMBL" id="TSC93396.1"/>
    </source>
</evidence>
<gene>
    <name evidence="5" type="primary">rplD</name>
    <name evidence="7" type="ORF">CEN89_71</name>
</gene>
<dbReference type="InterPro" id="IPR013005">
    <property type="entry name" value="Ribosomal_uL4-like"/>
</dbReference>
<keyword evidence="2 5" id="KW-0689">Ribosomal protein</keyword>
<feature type="compositionally biased region" description="Basic residues" evidence="6">
    <location>
        <begin position="55"/>
        <end position="66"/>
    </location>
</feature>
<dbReference type="SUPFAM" id="SSF52166">
    <property type="entry name" value="Ribosomal protein L4"/>
    <property type="match status" value="1"/>
</dbReference>
<dbReference type="Gene3D" id="3.40.1370.10">
    <property type="match status" value="1"/>
</dbReference>
<sequence length="202" mass="22606">MKIDVINQQGEKIASIKIKDISKPKLDIKSVLVNLATAQRQNTKAAKSRGQVKGSNKKPWRQKGTGRARAGSVKSPLWRGGGVTFAPQPIARKIKLNKKVKQQAVKNLIYLLAKEKNLFVINKFHLKTPQTSLVANLFKKINVNKKILVASFKEIKNLKKSVRNIPFANYFSGNSFSALDVAKSKYMLITKKALQKIVKINL</sequence>
<organism evidence="7 8">
    <name type="scientific">Candidatus Berkelbacteria bacterium Licking1014_7</name>
    <dbReference type="NCBI Taxonomy" id="2017147"/>
    <lineage>
        <taxon>Bacteria</taxon>
        <taxon>Candidatus Berkelbacteria</taxon>
    </lineage>
</organism>